<feature type="region of interest" description="Disordered" evidence="1">
    <location>
        <begin position="1"/>
        <end position="23"/>
    </location>
</feature>
<evidence type="ECO:0000313" key="3">
    <source>
        <dbReference type="Proteomes" id="UP000076632"/>
    </source>
</evidence>
<dbReference type="Proteomes" id="UP000076632">
    <property type="component" value="Unassembled WGS sequence"/>
</dbReference>
<dbReference type="OMA" id="KNAVCEQ"/>
<feature type="compositionally biased region" description="Polar residues" evidence="1">
    <location>
        <begin position="114"/>
        <end position="137"/>
    </location>
</feature>
<feature type="compositionally biased region" description="Polar residues" evidence="1">
    <location>
        <begin position="1"/>
        <end position="13"/>
    </location>
</feature>
<dbReference type="GeneID" id="28898736"/>
<protein>
    <submittedName>
        <fullName evidence="2">Uncharacterized protein</fullName>
    </submittedName>
</protein>
<feature type="compositionally biased region" description="Polar residues" evidence="1">
    <location>
        <begin position="198"/>
        <end position="207"/>
    </location>
</feature>
<sequence length="278" mass="30272">MDSMRSLNTSLPQPSSPRPQALHPTEDLLQAFKSAALSVTNLYKTAAGDQAHARQEGYQDALDDLLSFLDKENLGLGDGEGWRVRQWATERLDGSRPQAGVDSDDERETDKPVRTSSPAVQRMSGRNVSNQEQTTSEPPLRTESAPPSTTNATHETQSEAQRNFEMFTFRSGHPYPEEIIMDGSQDSTETSEDKTDEATAQQTSAPSFTLEVLPRHNRPVTRFGAHGSRSATRPPGSSTGLGSGAGSKRRLPFGEFFDISSVTSGKEGIGSSKRGRFI</sequence>
<dbReference type="RefSeq" id="XP_018184616.1">
    <property type="nucleotide sequence ID" value="XM_018333599.1"/>
</dbReference>
<dbReference type="AlphaFoldDB" id="A0A164ZG45"/>
<reference evidence="2 3" key="1">
    <citation type="journal article" date="2016" name="Fungal Biol.">
        <title>The genome of Xylona heveae provides a window into fungal endophytism.</title>
        <authorList>
            <person name="Gazis R."/>
            <person name="Kuo A."/>
            <person name="Riley R."/>
            <person name="LaButti K."/>
            <person name="Lipzen A."/>
            <person name="Lin J."/>
            <person name="Amirebrahimi M."/>
            <person name="Hesse C.N."/>
            <person name="Spatafora J.W."/>
            <person name="Henrissat B."/>
            <person name="Hainaut M."/>
            <person name="Grigoriev I.V."/>
            <person name="Hibbett D.S."/>
        </authorList>
    </citation>
    <scope>NUCLEOTIDE SEQUENCE [LARGE SCALE GENOMIC DNA]</scope>
    <source>
        <strain evidence="2 3">TC161</strain>
    </source>
</reference>
<gene>
    <name evidence="2" type="ORF">L228DRAFT_251624</name>
</gene>
<feature type="region of interest" description="Disordered" evidence="1">
    <location>
        <begin position="93"/>
        <end position="158"/>
    </location>
</feature>
<accession>A0A164ZG45</accession>
<feature type="compositionally biased region" description="Polar residues" evidence="1">
    <location>
        <begin position="145"/>
        <end position="158"/>
    </location>
</feature>
<organism evidence="2 3">
    <name type="scientific">Xylona heveae (strain CBS 132557 / TC161)</name>
    <dbReference type="NCBI Taxonomy" id="1328760"/>
    <lineage>
        <taxon>Eukaryota</taxon>
        <taxon>Fungi</taxon>
        <taxon>Dikarya</taxon>
        <taxon>Ascomycota</taxon>
        <taxon>Pezizomycotina</taxon>
        <taxon>Xylonomycetes</taxon>
        <taxon>Xylonales</taxon>
        <taxon>Xylonaceae</taxon>
        <taxon>Xylona</taxon>
    </lineage>
</organism>
<keyword evidence="3" id="KW-1185">Reference proteome</keyword>
<dbReference type="EMBL" id="KV407468">
    <property type="protein sequence ID" value="KZF19061.1"/>
    <property type="molecule type" value="Genomic_DNA"/>
</dbReference>
<proteinExistence type="predicted"/>
<feature type="region of interest" description="Disordered" evidence="1">
    <location>
        <begin position="174"/>
        <end position="250"/>
    </location>
</feature>
<dbReference type="FunCoup" id="A0A164ZG45">
    <property type="interactions" value="12"/>
</dbReference>
<evidence type="ECO:0000313" key="2">
    <source>
        <dbReference type="EMBL" id="KZF19061.1"/>
    </source>
</evidence>
<evidence type="ECO:0000256" key="1">
    <source>
        <dbReference type="SAM" id="MobiDB-lite"/>
    </source>
</evidence>
<name>A0A164ZG45_XYLHT</name>
<dbReference type="InParanoid" id="A0A164ZG45"/>
<dbReference type="OrthoDB" id="21418at2759"/>
<dbReference type="PANTHER" id="PTHR38645:SF1">
    <property type="entry name" value="YALI0F12243P"/>
    <property type="match status" value="1"/>
</dbReference>
<dbReference type="PANTHER" id="PTHR38645">
    <property type="entry name" value="CHROMOSOME 9, WHOLE GENOME SHOTGUN SEQUENCE"/>
    <property type="match status" value="1"/>
</dbReference>